<evidence type="ECO:0000313" key="1">
    <source>
        <dbReference type="EMBL" id="RKT54265.1"/>
    </source>
</evidence>
<gene>
    <name evidence="1" type="ORF">C8E97_2881</name>
</gene>
<reference evidence="1 2" key="1">
    <citation type="submission" date="2018-10" db="EMBL/GenBank/DDBJ databases">
        <title>Sequencing the genomes of 1000 actinobacteria strains.</title>
        <authorList>
            <person name="Klenk H.-P."/>
        </authorList>
    </citation>
    <scope>NUCLEOTIDE SEQUENCE [LARGE SCALE GENOMIC DNA]</scope>
    <source>
        <strain evidence="1 2">DSM 43800</strain>
    </source>
</reference>
<evidence type="ECO:0000313" key="2">
    <source>
        <dbReference type="Proteomes" id="UP000282084"/>
    </source>
</evidence>
<protein>
    <submittedName>
        <fullName evidence="1">Uncharacterized protein</fullName>
    </submittedName>
</protein>
<dbReference type="AlphaFoldDB" id="A0A495W0P5"/>
<dbReference type="EMBL" id="RBXO01000001">
    <property type="protein sequence ID" value="RKT54265.1"/>
    <property type="molecule type" value="Genomic_DNA"/>
</dbReference>
<comment type="caution">
    <text evidence="1">The sequence shown here is derived from an EMBL/GenBank/DDBJ whole genome shotgun (WGS) entry which is preliminary data.</text>
</comment>
<proteinExistence type="predicted"/>
<name>A0A495W0P5_9PSEU</name>
<keyword evidence="2" id="KW-1185">Reference proteome</keyword>
<accession>A0A495W0P5</accession>
<organism evidence="1 2">
    <name type="scientific">Saccharothrix australiensis</name>
    <dbReference type="NCBI Taxonomy" id="2072"/>
    <lineage>
        <taxon>Bacteria</taxon>
        <taxon>Bacillati</taxon>
        <taxon>Actinomycetota</taxon>
        <taxon>Actinomycetes</taxon>
        <taxon>Pseudonocardiales</taxon>
        <taxon>Pseudonocardiaceae</taxon>
        <taxon>Saccharothrix</taxon>
    </lineage>
</organism>
<dbReference type="Proteomes" id="UP000282084">
    <property type="component" value="Unassembled WGS sequence"/>
</dbReference>
<sequence>MVEADLGAWRTDARFDLVTTHYAHPAMPQPGFYDWVPSGASAARKSAAHGASPADRKT</sequence>